<feature type="transmembrane region" description="Helical" evidence="7">
    <location>
        <begin position="54"/>
        <end position="73"/>
    </location>
</feature>
<evidence type="ECO:0000256" key="5">
    <source>
        <dbReference type="ARBA" id="ARBA00022989"/>
    </source>
</evidence>
<keyword evidence="9" id="KW-1185">Reference proteome</keyword>
<accession>A0ABT8A211</accession>
<evidence type="ECO:0000313" key="8">
    <source>
        <dbReference type="EMBL" id="MDN3563533.1"/>
    </source>
</evidence>
<name>A0ABT8A211_9PROT</name>
<feature type="transmembrane region" description="Helical" evidence="7">
    <location>
        <begin position="27"/>
        <end position="47"/>
    </location>
</feature>
<keyword evidence="4 7" id="KW-0812">Transmembrane</keyword>
<dbReference type="Gene3D" id="3.40.50.300">
    <property type="entry name" value="P-loop containing nucleotide triphosphate hydrolases"/>
    <property type="match status" value="1"/>
</dbReference>
<dbReference type="CDD" id="cd01127">
    <property type="entry name" value="TrwB_TraG_TraD_VirD4"/>
    <property type="match status" value="2"/>
</dbReference>
<evidence type="ECO:0000256" key="1">
    <source>
        <dbReference type="ARBA" id="ARBA00004651"/>
    </source>
</evidence>
<evidence type="ECO:0000313" key="9">
    <source>
        <dbReference type="Proteomes" id="UP001529369"/>
    </source>
</evidence>
<dbReference type="EMBL" id="JAUFPN010000035">
    <property type="protein sequence ID" value="MDN3563533.1"/>
    <property type="molecule type" value="Genomic_DNA"/>
</dbReference>
<dbReference type="Pfam" id="PF02534">
    <property type="entry name" value="T4SS-DNA_transf"/>
    <property type="match status" value="1"/>
</dbReference>
<dbReference type="InterPro" id="IPR027417">
    <property type="entry name" value="P-loop_NTPase"/>
</dbReference>
<dbReference type="Proteomes" id="UP001529369">
    <property type="component" value="Unassembled WGS sequence"/>
</dbReference>
<dbReference type="InterPro" id="IPR051539">
    <property type="entry name" value="T4SS-coupling_protein"/>
</dbReference>
<protein>
    <submittedName>
        <fullName evidence="8">Type IV secretory system conjugative DNA transfer family protein</fullName>
    </submittedName>
</protein>
<evidence type="ECO:0000256" key="3">
    <source>
        <dbReference type="ARBA" id="ARBA00022475"/>
    </source>
</evidence>
<evidence type="ECO:0000256" key="6">
    <source>
        <dbReference type="ARBA" id="ARBA00023136"/>
    </source>
</evidence>
<reference evidence="9" key="1">
    <citation type="journal article" date="2019" name="Int. J. Syst. Evol. Microbiol.">
        <title>The Global Catalogue of Microorganisms (GCM) 10K type strain sequencing project: providing services to taxonomists for standard genome sequencing and annotation.</title>
        <authorList>
            <consortium name="The Broad Institute Genomics Platform"/>
            <consortium name="The Broad Institute Genome Sequencing Center for Infectious Disease"/>
            <person name="Wu L."/>
            <person name="Ma J."/>
        </authorList>
    </citation>
    <scope>NUCLEOTIDE SEQUENCE [LARGE SCALE GENOMIC DNA]</scope>
    <source>
        <strain evidence="9">CECT 7131</strain>
    </source>
</reference>
<dbReference type="RefSeq" id="WP_290315274.1">
    <property type="nucleotide sequence ID" value="NZ_JAUFPN010000035.1"/>
</dbReference>
<sequence>MRAALLAVLDGIGFTWRLGTALVRAAVSGVIGMLAGLVVFALLGLLAPKEWGGVVWNGGAMLTGVLAAVFAFLDSFRRPGPPDVMGSAAWAGTREVAELAAPALARDPAALLVGRAADRRGEPLRYAGPAHLLTVAPTRSGKGVGTVLPNLLTAPRPVVCVDPKGENARIAARARRRFGLVWVLDPFGASGEPASCYDPTAVLDPSSPDLADDAATLADALVFDPPGQVAEAHWNEEAKALVAGLLMHLACAGLTGSGHAVDAAPGARGLPTLRARLTLPPREWEALLRSMLADAGAAGGLVARAAARQLGKADREAAGVLSAAQRHTHFLDSPRMAASMARSDFRWRDLRDGAATVFLVLPPDRMAAYARWLRLLVAQGISELARAPQRPGTPPVLLLLDEFAALGRLEPVLSAAGLMAGLGLQLWPILQDMAQLRAAYGESAATFLANSGLVQISAPADLNTATWLSRTLGNATVEYETSSSGSSSPAGLAAFGRGHASVSEGTSTHLAGRPLLTPDEAMRLPPHLQVLLRPGKPPVLAAKLRHYSDPEFKGLADG</sequence>
<proteinExistence type="inferred from homology"/>
<dbReference type="SUPFAM" id="SSF52540">
    <property type="entry name" value="P-loop containing nucleoside triphosphate hydrolases"/>
    <property type="match status" value="1"/>
</dbReference>
<dbReference type="PANTHER" id="PTHR37937">
    <property type="entry name" value="CONJUGATIVE TRANSFER: DNA TRANSPORT"/>
    <property type="match status" value="1"/>
</dbReference>
<keyword evidence="3" id="KW-1003">Cell membrane</keyword>
<comment type="subcellular location">
    <subcellularLocation>
        <location evidence="1">Cell membrane</location>
        <topology evidence="1">Multi-pass membrane protein</topology>
    </subcellularLocation>
</comment>
<dbReference type="PANTHER" id="PTHR37937:SF1">
    <property type="entry name" value="CONJUGATIVE TRANSFER: DNA TRANSPORT"/>
    <property type="match status" value="1"/>
</dbReference>
<dbReference type="InterPro" id="IPR003688">
    <property type="entry name" value="TraG/VirD4"/>
</dbReference>
<evidence type="ECO:0000256" key="7">
    <source>
        <dbReference type="SAM" id="Phobius"/>
    </source>
</evidence>
<keyword evidence="5 7" id="KW-1133">Transmembrane helix</keyword>
<gene>
    <name evidence="8" type="ORF">QWZ14_03980</name>
</gene>
<keyword evidence="6 7" id="KW-0472">Membrane</keyword>
<comment type="caution">
    <text evidence="8">The sequence shown here is derived from an EMBL/GenBank/DDBJ whole genome shotgun (WGS) entry which is preliminary data.</text>
</comment>
<organism evidence="8 9">
    <name type="scientific">Paeniroseomonas aquatica</name>
    <dbReference type="NCBI Taxonomy" id="373043"/>
    <lineage>
        <taxon>Bacteria</taxon>
        <taxon>Pseudomonadati</taxon>
        <taxon>Pseudomonadota</taxon>
        <taxon>Alphaproteobacteria</taxon>
        <taxon>Acetobacterales</taxon>
        <taxon>Acetobacteraceae</taxon>
        <taxon>Paeniroseomonas</taxon>
    </lineage>
</organism>
<evidence type="ECO:0000256" key="2">
    <source>
        <dbReference type="ARBA" id="ARBA00008806"/>
    </source>
</evidence>
<comment type="similarity">
    <text evidence="2">Belongs to the VirD4/TraG family.</text>
</comment>
<evidence type="ECO:0000256" key="4">
    <source>
        <dbReference type="ARBA" id="ARBA00022692"/>
    </source>
</evidence>